<feature type="domain" description="4Fe-4S ferredoxin-type" evidence="8">
    <location>
        <begin position="303"/>
        <end position="333"/>
    </location>
</feature>
<dbReference type="PANTHER" id="PTHR47153:SF2">
    <property type="entry name" value="LACTATE UTILIZATION PROTEIN B"/>
    <property type="match status" value="1"/>
</dbReference>
<dbReference type="eggNOG" id="COG0247">
    <property type="taxonomic scope" value="Bacteria"/>
</dbReference>
<dbReference type="NCBIfam" id="NF045670">
    <property type="entry name" value="quin_L_LdhH"/>
    <property type="match status" value="1"/>
</dbReference>
<evidence type="ECO:0000313" key="9">
    <source>
        <dbReference type="EMBL" id="EFI35510.1"/>
    </source>
</evidence>
<keyword evidence="2" id="KW-0004">4Fe-4S</keyword>
<protein>
    <recommendedName>
        <fullName evidence="8">4Fe-4S ferredoxin-type domain-containing protein</fullName>
    </recommendedName>
</protein>
<evidence type="ECO:0000259" key="8">
    <source>
        <dbReference type="PROSITE" id="PS51379"/>
    </source>
</evidence>
<dbReference type="AlphaFoldDB" id="D6SLE9"/>
<dbReference type="InterPro" id="IPR017896">
    <property type="entry name" value="4Fe4S_Fe-S-bd"/>
</dbReference>
<evidence type="ECO:0000256" key="4">
    <source>
        <dbReference type="ARBA" id="ARBA00022737"/>
    </source>
</evidence>
<dbReference type="GO" id="GO:0046872">
    <property type="term" value="F:metal ion binding"/>
    <property type="evidence" value="ECO:0007669"/>
    <property type="project" value="UniProtKB-KW"/>
</dbReference>
<feature type="domain" description="4Fe-4S ferredoxin-type" evidence="8">
    <location>
        <begin position="354"/>
        <end position="385"/>
    </location>
</feature>
<evidence type="ECO:0000256" key="6">
    <source>
        <dbReference type="ARBA" id="ARBA00023004"/>
    </source>
</evidence>
<sequence length="719" mass="80543">MLNADNLKDYLKEIEEQLQNDFQRKTLDTFAVAYRTGRANAFAGMDIDSLVKEIAEAKDSSLSRMDALYKEFKKNAEALGVKVHLAKDPKEANEIIASIAKENNCKNIVKAKSMTAEEIHVNTHLEKEGYRIVETDLGEWIIQLRNEPPSHMVLPAIHLSRYQVADLFEGVTKKKQDTDVHKLVKVARRELRKEYAYADMGITGANFAISETATLGMITNEGNGRLVTTLPRVHVALVGLEKLAPKLRDALRLLKALPRNATGQQITSYVSWITGPNECKSAPDNKKVMHVVFLDNGRRKLSTDRNFSQILRCIRCGACANVCPVYRLVGGHKYGYVYIGAIGLVATYFFHGKDKARLLVQNCVNCGACKEICAAGIDLPRLIKDIHARIQDEDGHPPKSKLLGMVMKNRRLFHSLLKNMRFAQLPFADTEARYVRHLPSIFMKDQDFRKLPVIASKPFRDRWEDLKPRVTQPRKKVALFSGCAVDFIYPEQMEAASKILSKGRGIAQEHPMDQTCCGLPALMMGEKKAAREVARQNLEAINPDDFDHIITLCASCASHLKHGYTKLLEKDKDLKDRLKAFTGKIIDFSSYIRDEMRLSSMLFEHSGKKVGYHSPCHLCRGLEVREAPRKNIALAHEYVPTDEEEVCCGFGGSYSMNFPAVSRTLLAKKMANLQAGQVSAVATDCPGCVMQIRGGMAKDGKDIKVKHIAELLAEQLKKG</sequence>
<dbReference type="GO" id="GO:0051539">
    <property type="term" value="F:4 iron, 4 sulfur cluster binding"/>
    <property type="evidence" value="ECO:0007669"/>
    <property type="project" value="UniProtKB-KW"/>
</dbReference>
<dbReference type="Pfam" id="PF02589">
    <property type="entry name" value="LUD_dom"/>
    <property type="match status" value="1"/>
</dbReference>
<dbReference type="Gene3D" id="3.40.50.10420">
    <property type="entry name" value="NagB/RpiA/CoA transferase-like"/>
    <property type="match status" value="1"/>
</dbReference>
<name>D6SLE9_9BACT</name>
<evidence type="ECO:0000313" key="10">
    <source>
        <dbReference type="Proteomes" id="UP000005496"/>
    </source>
</evidence>
<organism evidence="9 10">
    <name type="scientific">Desulfonatronospira thiodismutans ASO3-1</name>
    <dbReference type="NCBI Taxonomy" id="555779"/>
    <lineage>
        <taxon>Bacteria</taxon>
        <taxon>Pseudomonadati</taxon>
        <taxon>Thermodesulfobacteriota</taxon>
        <taxon>Desulfovibrionia</taxon>
        <taxon>Desulfovibrionales</taxon>
        <taxon>Desulfonatronovibrionaceae</taxon>
        <taxon>Desulfonatronospira</taxon>
    </lineage>
</organism>
<dbReference type="PANTHER" id="PTHR47153">
    <property type="entry name" value="LACTATE UTILIZATION PROTEIN B"/>
    <property type="match status" value="1"/>
</dbReference>
<evidence type="ECO:0000256" key="3">
    <source>
        <dbReference type="ARBA" id="ARBA00022723"/>
    </source>
</evidence>
<dbReference type="Pfam" id="PF13183">
    <property type="entry name" value="Fer4_8"/>
    <property type="match status" value="1"/>
</dbReference>
<evidence type="ECO:0000256" key="2">
    <source>
        <dbReference type="ARBA" id="ARBA00022485"/>
    </source>
</evidence>
<dbReference type="Proteomes" id="UP000005496">
    <property type="component" value="Unassembled WGS sequence"/>
</dbReference>
<evidence type="ECO:0000256" key="1">
    <source>
        <dbReference type="ARBA" id="ARBA00022448"/>
    </source>
</evidence>
<dbReference type="PROSITE" id="PS51379">
    <property type="entry name" value="4FE4S_FER_2"/>
    <property type="match status" value="2"/>
</dbReference>
<comment type="caution">
    <text evidence="9">The sequence shown here is derived from an EMBL/GenBank/DDBJ whole genome shotgun (WGS) entry which is preliminary data.</text>
</comment>
<gene>
    <name evidence="9" type="ORF">Dthio_PD2934</name>
</gene>
<dbReference type="InterPro" id="IPR003741">
    <property type="entry name" value="LUD_dom"/>
</dbReference>
<dbReference type="eggNOG" id="COG1139">
    <property type="taxonomic scope" value="Bacteria"/>
</dbReference>
<keyword evidence="10" id="KW-1185">Reference proteome</keyword>
<dbReference type="InterPro" id="IPR017900">
    <property type="entry name" value="4Fe4S_Fe_S_CS"/>
</dbReference>
<dbReference type="SUPFAM" id="SSF100950">
    <property type="entry name" value="NagB/RpiA/CoA transferase-like"/>
    <property type="match status" value="1"/>
</dbReference>
<keyword evidence="7" id="KW-0411">Iron-sulfur</keyword>
<dbReference type="InterPro" id="IPR004452">
    <property type="entry name" value="LutB/LldF"/>
</dbReference>
<keyword evidence="1" id="KW-0813">Transport</keyword>
<dbReference type="GO" id="GO:0006089">
    <property type="term" value="P:lactate metabolic process"/>
    <property type="evidence" value="ECO:0007669"/>
    <property type="project" value="InterPro"/>
</dbReference>
<keyword evidence="6" id="KW-0408">Iron</keyword>
<keyword evidence="4" id="KW-0677">Repeat</keyword>
<evidence type="ECO:0000256" key="5">
    <source>
        <dbReference type="ARBA" id="ARBA00022982"/>
    </source>
</evidence>
<dbReference type="OrthoDB" id="9770306at2"/>
<dbReference type="EMBL" id="ACJN02000001">
    <property type="protein sequence ID" value="EFI35510.1"/>
    <property type="molecule type" value="Genomic_DNA"/>
</dbReference>
<dbReference type="InterPro" id="IPR054704">
    <property type="entry name" value="Quin_L_LdhH-like"/>
</dbReference>
<dbReference type="PROSITE" id="PS00198">
    <property type="entry name" value="4FE4S_FER_1"/>
    <property type="match status" value="1"/>
</dbReference>
<dbReference type="GO" id="GO:0016491">
    <property type="term" value="F:oxidoreductase activity"/>
    <property type="evidence" value="ECO:0007669"/>
    <property type="project" value="UniProtKB-ARBA"/>
</dbReference>
<dbReference type="InterPro" id="IPR004017">
    <property type="entry name" value="Cys_rich_dom"/>
</dbReference>
<reference evidence="9" key="1">
    <citation type="submission" date="2010-05" db="EMBL/GenBank/DDBJ databases">
        <title>The draft genome of Desulfonatronospira thiodismutans ASO3-1.</title>
        <authorList>
            <consortium name="US DOE Joint Genome Institute (JGI-PGF)"/>
            <person name="Lucas S."/>
            <person name="Copeland A."/>
            <person name="Lapidus A."/>
            <person name="Cheng J.-F."/>
            <person name="Bruce D."/>
            <person name="Goodwin L."/>
            <person name="Pitluck S."/>
            <person name="Chertkov O."/>
            <person name="Brettin T."/>
            <person name="Detter J.C."/>
            <person name="Han C."/>
            <person name="Land M.L."/>
            <person name="Hauser L."/>
            <person name="Kyrpides N."/>
            <person name="Mikhailova N."/>
            <person name="Muyzer G."/>
            <person name="Woyke T."/>
        </authorList>
    </citation>
    <scope>NUCLEOTIDE SEQUENCE [LARGE SCALE GENOMIC DNA]</scope>
    <source>
        <strain evidence="9">ASO3-1</strain>
    </source>
</reference>
<dbReference type="SUPFAM" id="SSF46548">
    <property type="entry name" value="alpha-helical ferredoxin"/>
    <property type="match status" value="1"/>
</dbReference>
<dbReference type="InterPro" id="IPR037171">
    <property type="entry name" value="NagB/RpiA_transferase-like"/>
</dbReference>
<dbReference type="RefSeq" id="WP_008868642.1">
    <property type="nucleotide sequence ID" value="NZ_ACJN02000001.1"/>
</dbReference>
<dbReference type="InterPro" id="IPR024185">
    <property type="entry name" value="FTHF_cligase-like_sf"/>
</dbReference>
<dbReference type="InterPro" id="IPR009051">
    <property type="entry name" value="Helical_ferredxn"/>
</dbReference>
<evidence type="ECO:0000256" key="7">
    <source>
        <dbReference type="ARBA" id="ARBA00023014"/>
    </source>
</evidence>
<dbReference type="Gene3D" id="1.10.1060.10">
    <property type="entry name" value="Alpha-helical ferredoxin"/>
    <property type="match status" value="1"/>
</dbReference>
<dbReference type="Pfam" id="PF02754">
    <property type="entry name" value="CCG"/>
    <property type="match status" value="2"/>
</dbReference>
<keyword evidence="5" id="KW-0249">Electron transport</keyword>
<keyword evidence="3" id="KW-0479">Metal-binding</keyword>
<proteinExistence type="predicted"/>
<accession>D6SLE9</accession>